<dbReference type="Proteomes" id="UP000199437">
    <property type="component" value="Unassembled WGS sequence"/>
</dbReference>
<dbReference type="InterPro" id="IPR038973">
    <property type="entry name" value="MutL/Mlh/Pms-like"/>
</dbReference>
<dbReference type="InterPro" id="IPR042121">
    <property type="entry name" value="MutL_C_regsub"/>
</dbReference>
<evidence type="ECO:0000256" key="1">
    <source>
        <dbReference type="ARBA" id="ARBA00006082"/>
    </source>
</evidence>
<evidence type="ECO:0000313" key="10">
    <source>
        <dbReference type="Proteomes" id="UP000199437"/>
    </source>
</evidence>
<keyword evidence="6" id="KW-0175">Coiled coil</keyword>
<keyword evidence="10" id="KW-1185">Reference proteome</keyword>
<dbReference type="HAMAP" id="MF_00149">
    <property type="entry name" value="DNA_mis_repair"/>
    <property type="match status" value="1"/>
</dbReference>
<dbReference type="InterPro" id="IPR020667">
    <property type="entry name" value="DNA_mismatch_repair_MutL"/>
</dbReference>
<dbReference type="OrthoDB" id="9763467at2"/>
<dbReference type="SMART" id="SM00853">
    <property type="entry name" value="MutL_C"/>
    <property type="match status" value="1"/>
</dbReference>
<evidence type="ECO:0000259" key="8">
    <source>
        <dbReference type="SMART" id="SM01340"/>
    </source>
</evidence>
<reference evidence="10" key="1">
    <citation type="submission" date="2016-10" db="EMBL/GenBank/DDBJ databases">
        <authorList>
            <person name="Varghese N."/>
            <person name="Submissions S."/>
        </authorList>
    </citation>
    <scope>NUCLEOTIDE SEQUENCE [LARGE SCALE GENOMIC DNA]</scope>
    <source>
        <strain evidence="10">CGMCC 1.12402</strain>
    </source>
</reference>
<dbReference type="InterPro" id="IPR042120">
    <property type="entry name" value="MutL_C_dimsub"/>
</dbReference>
<feature type="domain" description="DNA mismatch repair protein S5" evidence="8">
    <location>
        <begin position="209"/>
        <end position="327"/>
    </location>
</feature>
<dbReference type="Pfam" id="PF08676">
    <property type="entry name" value="MutL_C"/>
    <property type="match status" value="1"/>
</dbReference>
<dbReference type="Gene3D" id="3.30.1370.100">
    <property type="entry name" value="MutL, C-terminal domain, regulatory subdomain"/>
    <property type="match status" value="1"/>
</dbReference>
<accession>A0A1I0NCY4</accession>
<dbReference type="Pfam" id="PF13589">
    <property type="entry name" value="HATPase_c_3"/>
    <property type="match status" value="1"/>
</dbReference>
<evidence type="ECO:0000313" key="9">
    <source>
        <dbReference type="EMBL" id="SEV98520.1"/>
    </source>
</evidence>
<dbReference type="STRING" id="1267423.SAMN05216290_1069"/>
<dbReference type="InterPro" id="IPR013507">
    <property type="entry name" value="DNA_mismatch_S5_2-like"/>
</dbReference>
<proteinExistence type="inferred from homology"/>
<dbReference type="InterPro" id="IPR014790">
    <property type="entry name" value="MutL_C"/>
</dbReference>
<dbReference type="RefSeq" id="WP_090257479.1">
    <property type="nucleotide sequence ID" value="NZ_FOIR01000001.1"/>
</dbReference>
<evidence type="ECO:0000256" key="4">
    <source>
        <dbReference type="ARBA" id="ARBA00023204"/>
    </source>
</evidence>
<comment type="function">
    <text evidence="5">This protein is involved in the repair of mismatches in DNA. It is required for dam-dependent methyl-directed DNA mismatch repair. May act as a 'molecular matchmaker', a protein that promotes the formation of a stable complex between two or more DNA-binding proteins in an ATP-dependent manner without itself being part of a final effector complex.</text>
</comment>
<dbReference type="InterPro" id="IPR014721">
    <property type="entry name" value="Ribsml_uS5_D2-typ_fold_subgr"/>
</dbReference>
<sequence length="621" mass="69486">MPDIIKLLPDNIANQIAAGEVVQRPASVVKELLENAIDAGATDIKLIVKDSGKTLIQVVDNGKGMSLTDARMCFERHATSKIQSTDDLFNIRTMGFRGEAMASIAAVAQVELKSRREEDELGVGINIEASDVKNQEPVSTPIGTSICVKNLFFNVPARRNFLKSNAVEMRHIVDEFHHVALAYPDIAMSLYQNDLEMYHLPSAKLSKRIVGIFGRKYQDQMAPCEEVTDVLRVWGYVGKPEHAKKTRGEQFFFANNRFIKSGYLHHAVMTAFEGLLQEGTFPFYTLFIEIDPKHIDINVHPTKTEIKFDDERTVYAIIKAAVRQALGTHNIAPAIDFSQDVNFASFRPEVKPEVKQTQAQADRAYGQFKTVETRQSAGNWEKLYEGLQKELKQEEVRNSQMEIHPEAAKTITMSSAVSGTSSAGETSQLPKQEPIKKGYFQIHQKYIATQVKSGLMLIDQHRAHERILFERFQTQLSNRSGACQQSLFPQTLELNPADFALVQDMAEELNAIGFKFSPFGNSALIIEGVPADLKAANEKALFEGFIEQFKHFQHTLSISTDERIARAIAQRSAIKSGIGLTQEEMSSLIDQLFACKSPGYAPDGTKTTHILELEKIDQLFN</sequence>
<dbReference type="GO" id="GO:0032300">
    <property type="term" value="C:mismatch repair complex"/>
    <property type="evidence" value="ECO:0007669"/>
    <property type="project" value="InterPro"/>
</dbReference>
<protein>
    <recommendedName>
        <fullName evidence="2 5">DNA mismatch repair protein MutL</fullName>
    </recommendedName>
</protein>
<dbReference type="InterPro" id="IPR036890">
    <property type="entry name" value="HATPase_C_sf"/>
</dbReference>
<dbReference type="SUPFAM" id="SSF55874">
    <property type="entry name" value="ATPase domain of HSP90 chaperone/DNA topoisomerase II/histidine kinase"/>
    <property type="match status" value="1"/>
</dbReference>
<dbReference type="GO" id="GO:0140664">
    <property type="term" value="F:ATP-dependent DNA damage sensor activity"/>
    <property type="evidence" value="ECO:0007669"/>
    <property type="project" value="InterPro"/>
</dbReference>
<comment type="similarity">
    <text evidence="1 5">Belongs to the DNA mismatch repair MutL/HexB family.</text>
</comment>
<dbReference type="Gene3D" id="3.30.1540.20">
    <property type="entry name" value="MutL, C-terminal domain, dimerisation subdomain"/>
    <property type="match status" value="1"/>
</dbReference>
<gene>
    <name evidence="5" type="primary">mutL</name>
    <name evidence="9" type="ORF">SAMN05216290_1069</name>
</gene>
<dbReference type="EMBL" id="FOIR01000001">
    <property type="protein sequence ID" value="SEV98520.1"/>
    <property type="molecule type" value="Genomic_DNA"/>
</dbReference>
<dbReference type="PANTHER" id="PTHR10073:SF12">
    <property type="entry name" value="DNA MISMATCH REPAIR PROTEIN MLH1"/>
    <property type="match status" value="1"/>
</dbReference>
<dbReference type="GO" id="GO:0016887">
    <property type="term" value="F:ATP hydrolysis activity"/>
    <property type="evidence" value="ECO:0007669"/>
    <property type="project" value="InterPro"/>
</dbReference>
<dbReference type="GeneID" id="99985805"/>
<dbReference type="InterPro" id="IPR020568">
    <property type="entry name" value="Ribosomal_Su5_D2-typ_SF"/>
</dbReference>
<dbReference type="Pfam" id="PF01119">
    <property type="entry name" value="DNA_mis_repair"/>
    <property type="match status" value="1"/>
</dbReference>
<dbReference type="AlphaFoldDB" id="A0A1I0NCY4"/>
<feature type="coiled-coil region" evidence="6">
    <location>
        <begin position="377"/>
        <end position="404"/>
    </location>
</feature>
<keyword evidence="3 5" id="KW-0227">DNA damage</keyword>
<organism evidence="9 10">
    <name type="scientific">Roseivirga pacifica</name>
    <dbReference type="NCBI Taxonomy" id="1267423"/>
    <lineage>
        <taxon>Bacteria</taxon>
        <taxon>Pseudomonadati</taxon>
        <taxon>Bacteroidota</taxon>
        <taxon>Cytophagia</taxon>
        <taxon>Cytophagales</taxon>
        <taxon>Roseivirgaceae</taxon>
        <taxon>Roseivirga</taxon>
    </lineage>
</organism>
<evidence type="ECO:0000256" key="6">
    <source>
        <dbReference type="SAM" id="Coils"/>
    </source>
</evidence>
<evidence type="ECO:0000259" key="7">
    <source>
        <dbReference type="SMART" id="SM00853"/>
    </source>
</evidence>
<dbReference type="NCBIfam" id="TIGR00585">
    <property type="entry name" value="mutl"/>
    <property type="match status" value="1"/>
</dbReference>
<evidence type="ECO:0000256" key="2">
    <source>
        <dbReference type="ARBA" id="ARBA00021975"/>
    </source>
</evidence>
<dbReference type="SUPFAM" id="SSF118116">
    <property type="entry name" value="DNA mismatch repair protein MutL"/>
    <property type="match status" value="1"/>
</dbReference>
<dbReference type="CDD" id="cd16926">
    <property type="entry name" value="HATPase_MutL-MLH-PMS-like"/>
    <property type="match status" value="1"/>
</dbReference>
<dbReference type="Gene3D" id="3.30.230.10">
    <property type="match status" value="1"/>
</dbReference>
<dbReference type="Gene3D" id="3.30.565.10">
    <property type="entry name" value="Histidine kinase-like ATPase, C-terminal domain"/>
    <property type="match status" value="1"/>
</dbReference>
<dbReference type="GO" id="GO:0030983">
    <property type="term" value="F:mismatched DNA binding"/>
    <property type="evidence" value="ECO:0007669"/>
    <property type="project" value="InterPro"/>
</dbReference>
<dbReference type="SUPFAM" id="SSF54211">
    <property type="entry name" value="Ribosomal protein S5 domain 2-like"/>
    <property type="match status" value="1"/>
</dbReference>
<keyword evidence="4 5" id="KW-0234">DNA repair</keyword>
<dbReference type="GO" id="GO:0005524">
    <property type="term" value="F:ATP binding"/>
    <property type="evidence" value="ECO:0007669"/>
    <property type="project" value="InterPro"/>
</dbReference>
<dbReference type="InterPro" id="IPR002099">
    <property type="entry name" value="MutL/Mlh/PMS"/>
</dbReference>
<feature type="domain" description="MutL C-terminal dimerisation" evidence="7">
    <location>
        <begin position="439"/>
        <end position="580"/>
    </location>
</feature>
<evidence type="ECO:0000256" key="3">
    <source>
        <dbReference type="ARBA" id="ARBA00022763"/>
    </source>
</evidence>
<dbReference type="FunFam" id="3.30.565.10:FF:000003">
    <property type="entry name" value="DNA mismatch repair endonuclease MutL"/>
    <property type="match status" value="1"/>
</dbReference>
<evidence type="ECO:0000256" key="5">
    <source>
        <dbReference type="HAMAP-Rule" id="MF_00149"/>
    </source>
</evidence>
<dbReference type="GO" id="GO:0006298">
    <property type="term" value="P:mismatch repair"/>
    <property type="evidence" value="ECO:0007669"/>
    <property type="project" value="UniProtKB-UniRule"/>
</dbReference>
<dbReference type="CDD" id="cd00782">
    <property type="entry name" value="MutL_Trans"/>
    <property type="match status" value="1"/>
</dbReference>
<name>A0A1I0NCY4_9BACT</name>
<dbReference type="PANTHER" id="PTHR10073">
    <property type="entry name" value="DNA MISMATCH REPAIR PROTEIN MLH, PMS, MUTL"/>
    <property type="match status" value="1"/>
</dbReference>
<dbReference type="InterPro" id="IPR037198">
    <property type="entry name" value="MutL_C_sf"/>
</dbReference>
<dbReference type="SMART" id="SM01340">
    <property type="entry name" value="DNA_mis_repair"/>
    <property type="match status" value="1"/>
</dbReference>